<dbReference type="Gene3D" id="3.40.50.150">
    <property type="entry name" value="Vaccinia Virus protein VP39"/>
    <property type="match status" value="1"/>
</dbReference>
<dbReference type="GO" id="GO:0032259">
    <property type="term" value="P:methylation"/>
    <property type="evidence" value="ECO:0007669"/>
    <property type="project" value="UniProtKB-KW"/>
</dbReference>
<evidence type="ECO:0000256" key="8">
    <source>
        <dbReference type="SAM" id="Phobius"/>
    </source>
</evidence>
<dbReference type="InParanoid" id="Q4UAG6"/>
<evidence type="ECO:0000256" key="1">
    <source>
        <dbReference type="ARBA" id="ARBA00000724"/>
    </source>
</evidence>
<dbReference type="InterPro" id="IPR016651">
    <property type="entry name" value="LCMT1"/>
</dbReference>
<feature type="transmembrane region" description="Helical" evidence="8">
    <location>
        <begin position="249"/>
        <end position="268"/>
    </location>
</feature>
<protein>
    <recommendedName>
        <fullName evidence="3">[phosphatase 2A protein]-leucine-carboxy methyltransferase</fullName>
        <ecNumber evidence="3">2.1.1.233</ecNumber>
    </recommendedName>
    <alternativeName>
        <fullName evidence="7">[Phosphatase 2A protein]-leucine-carboxy methyltransferase 1</fullName>
    </alternativeName>
</protein>
<reference evidence="9 10" key="1">
    <citation type="journal article" date="2005" name="Science">
        <title>Genome of the host-cell transforming parasite Theileria annulata compared with T. parva.</title>
        <authorList>
            <person name="Pain A."/>
            <person name="Renauld H."/>
            <person name="Berriman M."/>
            <person name="Murphy L."/>
            <person name="Yeats C.A."/>
            <person name="Weir W."/>
            <person name="Kerhornou A."/>
            <person name="Aslett M."/>
            <person name="Bishop R."/>
            <person name="Bouchier C."/>
            <person name="Cochet M."/>
            <person name="Coulson R.M.R."/>
            <person name="Cronin A."/>
            <person name="de Villiers E.P."/>
            <person name="Fraser A."/>
            <person name="Fosker N."/>
            <person name="Gardner M."/>
            <person name="Goble A."/>
            <person name="Griffiths-Jones S."/>
            <person name="Harris D.E."/>
            <person name="Katzer F."/>
            <person name="Larke N."/>
            <person name="Lord A."/>
            <person name="Maser P."/>
            <person name="McKellar S."/>
            <person name="Mooney P."/>
            <person name="Morton F."/>
            <person name="Nene V."/>
            <person name="O'Neil S."/>
            <person name="Price C."/>
            <person name="Quail M.A."/>
            <person name="Rabbinowitsch E."/>
            <person name="Rawlings N.D."/>
            <person name="Rutter S."/>
            <person name="Saunders D."/>
            <person name="Seeger K."/>
            <person name="Shah T."/>
            <person name="Squares R."/>
            <person name="Squares S."/>
            <person name="Tivey A."/>
            <person name="Walker A.R."/>
            <person name="Woodward J."/>
            <person name="Dobbelaere D.A.E."/>
            <person name="Langsley G."/>
            <person name="Rajandream M.A."/>
            <person name="McKeever D."/>
            <person name="Shiels B."/>
            <person name="Tait A."/>
            <person name="Barrell B.G."/>
            <person name="Hall N."/>
        </authorList>
    </citation>
    <scope>NUCLEOTIDE SEQUENCE [LARGE SCALE GENOMIC DNA]</scope>
    <source>
        <strain evidence="10">Ankara</strain>
    </source>
</reference>
<evidence type="ECO:0000256" key="7">
    <source>
        <dbReference type="ARBA" id="ARBA00032526"/>
    </source>
</evidence>
<comment type="similarity">
    <text evidence="2">Belongs to the methyltransferase superfamily. LCMT family.</text>
</comment>
<keyword evidence="8" id="KW-0812">Transmembrane</keyword>
<comment type="catalytic activity">
    <reaction evidence="1">
        <text>[phosphatase 2A protein]-C-terminal L-leucine + S-adenosyl-L-methionine = [phosphatase 2A protein]-C-terminal L-leucine methyl ester + S-adenosyl-L-homocysteine</text>
        <dbReference type="Rhea" id="RHEA:48544"/>
        <dbReference type="Rhea" id="RHEA-COMP:12134"/>
        <dbReference type="Rhea" id="RHEA-COMP:12135"/>
        <dbReference type="ChEBI" id="CHEBI:57856"/>
        <dbReference type="ChEBI" id="CHEBI:59789"/>
        <dbReference type="ChEBI" id="CHEBI:90516"/>
        <dbReference type="ChEBI" id="CHEBI:90517"/>
        <dbReference type="EC" id="2.1.1.233"/>
    </reaction>
</comment>
<evidence type="ECO:0000256" key="3">
    <source>
        <dbReference type="ARBA" id="ARBA00012834"/>
    </source>
</evidence>
<dbReference type="eggNOG" id="KOG2918">
    <property type="taxonomic scope" value="Eukaryota"/>
</dbReference>
<evidence type="ECO:0000313" key="10">
    <source>
        <dbReference type="Proteomes" id="UP000001950"/>
    </source>
</evidence>
<evidence type="ECO:0000256" key="4">
    <source>
        <dbReference type="ARBA" id="ARBA00022603"/>
    </source>
</evidence>
<keyword evidence="8" id="KW-0472">Membrane</keyword>
<dbReference type="EC" id="2.1.1.233" evidence="3"/>
<proteinExistence type="inferred from homology"/>
<name>Q4UAG6_THEAN</name>
<dbReference type="RefSeq" id="XP_952810.1">
    <property type="nucleotide sequence ID" value="XM_947717.1"/>
</dbReference>
<feature type="transmembrane region" description="Helical" evidence="8">
    <location>
        <begin position="46"/>
        <end position="64"/>
    </location>
</feature>
<dbReference type="STRING" id="5874.Q4UAG6"/>
<keyword evidence="4 9" id="KW-0489">Methyltransferase</keyword>
<dbReference type="OrthoDB" id="203237at2759"/>
<dbReference type="AlphaFoldDB" id="Q4UAG6"/>
<dbReference type="PANTHER" id="PTHR13600">
    <property type="entry name" value="LEUCINE CARBOXYL METHYLTRANSFERASE"/>
    <property type="match status" value="1"/>
</dbReference>
<accession>Q4UAG6</accession>
<evidence type="ECO:0000256" key="5">
    <source>
        <dbReference type="ARBA" id="ARBA00022679"/>
    </source>
</evidence>
<dbReference type="GeneID" id="3863253"/>
<dbReference type="Proteomes" id="UP000001950">
    <property type="component" value="Chromosome 4"/>
</dbReference>
<keyword evidence="10" id="KW-1185">Reference proteome</keyword>
<evidence type="ECO:0000256" key="6">
    <source>
        <dbReference type="ARBA" id="ARBA00022691"/>
    </source>
</evidence>
<dbReference type="InterPro" id="IPR029063">
    <property type="entry name" value="SAM-dependent_MTases_sf"/>
</dbReference>
<dbReference type="GO" id="GO:0018423">
    <property type="term" value="F:protein C-terminal leucine carboxyl O-methyltransferase activity"/>
    <property type="evidence" value="ECO:0007669"/>
    <property type="project" value="UniProtKB-EC"/>
</dbReference>
<dbReference type="SUPFAM" id="SSF53335">
    <property type="entry name" value="S-adenosyl-L-methionine-dependent methyltransferases"/>
    <property type="match status" value="1"/>
</dbReference>
<dbReference type="InterPro" id="IPR007213">
    <property type="entry name" value="Ppm1/Ppm2/Tcmp"/>
</dbReference>
<keyword evidence="5" id="KW-0808">Transferase</keyword>
<feature type="transmembrane region" description="Helical" evidence="8">
    <location>
        <begin position="312"/>
        <end position="330"/>
    </location>
</feature>
<organism evidence="9 10">
    <name type="scientific">Theileria annulata</name>
    <dbReference type="NCBI Taxonomy" id="5874"/>
    <lineage>
        <taxon>Eukaryota</taxon>
        <taxon>Sar</taxon>
        <taxon>Alveolata</taxon>
        <taxon>Apicomplexa</taxon>
        <taxon>Aconoidasida</taxon>
        <taxon>Piroplasmida</taxon>
        <taxon>Theileriidae</taxon>
        <taxon>Theileria</taxon>
    </lineage>
</organism>
<dbReference type="PANTHER" id="PTHR13600:SF21">
    <property type="entry name" value="LEUCINE CARBOXYL METHYLTRANSFERASE 1"/>
    <property type="match status" value="1"/>
</dbReference>
<dbReference type="OMA" id="DIITHTK"/>
<keyword evidence="6" id="KW-0949">S-adenosyl-L-methionine</keyword>
<sequence length="426" mass="50301">MNQVDVSSDVRFWSDYVILSKRIAVDENYYEDEFIKYFSPKGFQDSILSIGMFMGFYTFLASYARVVGIRTLVETFLSHFPDQTVQFVNLGAALDTTSLYLLSKYPNVVCFDLDLENEIRAKIDIITQTEELLSLFPNHKVDTLDFYSQRYHIFECDLRDLKNLQKLIDHGFSYDLPTIYLSEFVLTYLENHLSNEVLHYGVTLRCLYTPLTPKGVIVIQLFPYQTYSYPFISLITQHRFIIYSCKFRLLNIFVIILKLFVFSLIWNILGQIHLYLNGFIRYWDNTLSCIVCLSMTVRNLKINDIKNLVGMVYFPVITTLFITILSTNLNGNVSEYYYTLSIENFNHMELLALYFSQPLIIVSYKHFDNELKDKFTRLFKENGNDIDEDDELLPYFTDEYLEKERNLDYLHDCFTRFCGDIFTQKL</sequence>
<evidence type="ECO:0000256" key="2">
    <source>
        <dbReference type="ARBA" id="ARBA00010703"/>
    </source>
</evidence>
<dbReference type="KEGG" id="tan:TA09205"/>
<evidence type="ECO:0000313" key="9">
    <source>
        <dbReference type="EMBL" id="CAI76185.1"/>
    </source>
</evidence>
<dbReference type="Pfam" id="PF04072">
    <property type="entry name" value="LCM"/>
    <property type="match status" value="1"/>
</dbReference>
<dbReference type="VEuPathDB" id="PiroplasmaDB:TA09205"/>
<dbReference type="EMBL" id="CR940353">
    <property type="protein sequence ID" value="CAI76185.1"/>
    <property type="molecule type" value="Genomic_DNA"/>
</dbReference>
<gene>
    <name evidence="9" type="ORF">TA09205</name>
</gene>
<keyword evidence="8" id="KW-1133">Transmembrane helix</keyword>